<feature type="chain" id="PRO_5025666642" evidence="6">
    <location>
        <begin position="21"/>
        <end position="337"/>
    </location>
</feature>
<dbReference type="EMBL" id="ML978069">
    <property type="protein sequence ID" value="KAF2016552.1"/>
    <property type="molecule type" value="Genomic_DNA"/>
</dbReference>
<comment type="subcellular location">
    <subcellularLocation>
        <location evidence="2">Secreted</location>
    </subcellularLocation>
</comment>
<evidence type="ECO:0000313" key="8">
    <source>
        <dbReference type="EMBL" id="KAF2016552.1"/>
    </source>
</evidence>
<evidence type="ECO:0000256" key="2">
    <source>
        <dbReference type="ARBA" id="ARBA00004613"/>
    </source>
</evidence>
<evidence type="ECO:0000256" key="3">
    <source>
        <dbReference type="ARBA" id="ARBA00022525"/>
    </source>
</evidence>
<feature type="compositionally biased region" description="Low complexity" evidence="5">
    <location>
        <begin position="255"/>
        <end position="264"/>
    </location>
</feature>
<dbReference type="InterPro" id="IPR049892">
    <property type="entry name" value="AA9"/>
</dbReference>
<dbReference type="GO" id="GO:0005576">
    <property type="term" value="C:extracellular region"/>
    <property type="evidence" value="ECO:0007669"/>
    <property type="project" value="UniProtKB-SubCell"/>
</dbReference>
<reference evidence="8" key="1">
    <citation type="journal article" date="2020" name="Stud. Mycol.">
        <title>101 Dothideomycetes genomes: a test case for predicting lifestyles and emergence of pathogens.</title>
        <authorList>
            <person name="Haridas S."/>
            <person name="Albert R."/>
            <person name="Binder M."/>
            <person name="Bloem J."/>
            <person name="Labutti K."/>
            <person name="Salamov A."/>
            <person name="Andreopoulos B."/>
            <person name="Baker S."/>
            <person name="Barry K."/>
            <person name="Bills G."/>
            <person name="Bluhm B."/>
            <person name="Cannon C."/>
            <person name="Castanera R."/>
            <person name="Culley D."/>
            <person name="Daum C."/>
            <person name="Ezra D."/>
            <person name="Gonzalez J."/>
            <person name="Henrissat B."/>
            <person name="Kuo A."/>
            <person name="Liang C."/>
            <person name="Lipzen A."/>
            <person name="Lutzoni F."/>
            <person name="Magnuson J."/>
            <person name="Mondo S."/>
            <person name="Nolan M."/>
            <person name="Ohm R."/>
            <person name="Pangilinan J."/>
            <person name="Park H.-J."/>
            <person name="Ramirez L."/>
            <person name="Alfaro M."/>
            <person name="Sun H."/>
            <person name="Tritt A."/>
            <person name="Yoshinaga Y."/>
            <person name="Zwiers L.-H."/>
            <person name="Turgeon B."/>
            <person name="Goodwin S."/>
            <person name="Spatafora J."/>
            <person name="Crous P."/>
            <person name="Grigoriev I."/>
        </authorList>
    </citation>
    <scope>NUCLEOTIDE SEQUENCE</scope>
    <source>
        <strain evidence="8">CBS 175.79</strain>
    </source>
</reference>
<comment type="cofactor">
    <cofactor evidence="1">
        <name>Cu(2+)</name>
        <dbReference type="ChEBI" id="CHEBI:29036"/>
    </cofactor>
</comment>
<evidence type="ECO:0000259" key="7">
    <source>
        <dbReference type="Pfam" id="PF03443"/>
    </source>
</evidence>
<sequence>MYRVAELALFLSALAGSASAHGVMGTILADGKTYEGQANTGAGPVWSYQGPDPFGPVQSGGYSNNNQIACNYDGKVGASQVEVQAGSEIELTWTTGGNGVWAHDKGPIIDYLAAAPSDFTQATTDNLKFFKIAESGLENGDWTMNTILHATNKWKVTVPASLKAGNYVLRHEPIALHQVGGTGPENYPICISLKVSGGGSDQPEGVLGNQLYTLAEKGLTTNPYGITSYEFPGPKLASLNGGGTQNPQVPPVTPPASSVAAPAVPVAPSPTPTRPAVAQPPAAVPSQPGVYTELVVVTVTDYVTVTAELPAPSAVNRGQRRHFPRERRHERYFKHRS</sequence>
<feature type="region of interest" description="Disordered" evidence="5">
    <location>
        <begin position="316"/>
        <end position="337"/>
    </location>
</feature>
<evidence type="ECO:0000313" key="9">
    <source>
        <dbReference type="Proteomes" id="UP000799778"/>
    </source>
</evidence>
<dbReference type="CDD" id="cd21175">
    <property type="entry name" value="LPMO_AA9"/>
    <property type="match status" value="1"/>
</dbReference>
<name>A0A6A5XTN6_9PLEO</name>
<feature type="compositionally biased region" description="Basic residues" evidence="5">
    <location>
        <begin position="318"/>
        <end position="337"/>
    </location>
</feature>
<keyword evidence="8" id="KW-0503">Monooxygenase</keyword>
<proteinExistence type="predicted"/>
<dbReference type="GO" id="GO:0004497">
    <property type="term" value="F:monooxygenase activity"/>
    <property type="evidence" value="ECO:0007669"/>
    <property type="project" value="UniProtKB-KW"/>
</dbReference>
<evidence type="ECO:0000256" key="4">
    <source>
        <dbReference type="ARBA" id="ARBA00023157"/>
    </source>
</evidence>
<feature type="compositionally biased region" description="Low complexity" evidence="5">
    <location>
        <begin position="274"/>
        <end position="285"/>
    </location>
</feature>
<dbReference type="RefSeq" id="XP_033384891.1">
    <property type="nucleotide sequence ID" value="XM_033528104.1"/>
</dbReference>
<accession>A0A6A5XTN6</accession>
<keyword evidence="6" id="KW-0732">Signal</keyword>
<organism evidence="8 9">
    <name type="scientific">Aaosphaeria arxii CBS 175.79</name>
    <dbReference type="NCBI Taxonomy" id="1450172"/>
    <lineage>
        <taxon>Eukaryota</taxon>
        <taxon>Fungi</taxon>
        <taxon>Dikarya</taxon>
        <taxon>Ascomycota</taxon>
        <taxon>Pezizomycotina</taxon>
        <taxon>Dothideomycetes</taxon>
        <taxon>Pleosporomycetidae</taxon>
        <taxon>Pleosporales</taxon>
        <taxon>Pleosporales incertae sedis</taxon>
        <taxon>Aaosphaeria</taxon>
    </lineage>
</organism>
<evidence type="ECO:0000256" key="5">
    <source>
        <dbReference type="SAM" id="MobiDB-lite"/>
    </source>
</evidence>
<dbReference type="Gene3D" id="2.70.50.70">
    <property type="match status" value="1"/>
</dbReference>
<feature type="region of interest" description="Disordered" evidence="5">
    <location>
        <begin position="239"/>
        <end position="285"/>
    </location>
</feature>
<evidence type="ECO:0000256" key="1">
    <source>
        <dbReference type="ARBA" id="ARBA00001973"/>
    </source>
</evidence>
<dbReference type="GeneID" id="54285501"/>
<dbReference type="Proteomes" id="UP000799778">
    <property type="component" value="Unassembled WGS sequence"/>
</dbReference>
<dbReference type="Pfam" id="PF03443">
    <property type="entry name" value="AA9"/>
    <property type="match status" value="1"/>
</dbReference>
<keyword evidence="4" id="KW-1015">Disulfide bond</keyword>
<dbReference type="OrthoDB" id="4849160at2759"/>
<feature type="domain" description="Auxiliary Activity family 9 catalytic" evidence="7">
    <location>
        <begin position="21"/>
        <end position="225"/>
    </location>
</feature>
<dbReference type="PANTHER" id="PTHR33353:SF34">
    <property type="entry name" value="ENDO-BETA-1,4-GLUCANASE D"/>
    <property type="match status" value="1"/>
</dbReference>
<gene>
    <name evidence="8" type="ORF">BU24DRAFT_422913</name>
</gene>
<dbReference type="InterPro" id="IPR005103">
    <property type="entry name" value="AA9_LPMO"/>
</dbReference>
<dbReference type="AlphaFoldDB" id="A0A6A5XTN6"/>
<protein>
    <submittedName>
        <fullName evidence="8">Lytic polysaccharide monooxygenase</fullName>
    </submittedName>
</protein>
<keyword evidence="3" id="KW-0964">Secreted</keyword>
<keyword evidence="9" id="KW-1185">Reference proteome</keyword>
<keyword evidence="8" id="KW-0560">Oxidoreductase</keyword>
<dbReference type="PANTHER" id="PTHR33353">
    <property type="entry name" value="PUTATIVE (AFU_ORTHOLOGUE AFUA_1G12560)-RELATED"/>
    <property type="match status" value="1"/>
</dbReference>
<feature type="signal peptide" evidence="6">
    <location>
        <begin position="1"/>
        <end position="20"/>
    </location>
</feature>
<evidence type="ECO:0000256" key="6">
    <source>
        <dbReference type="SAM" id="SignalP"/>
    </source>
</evidence>